<accession>A0ABS2BKX0</accession>
<sequence>MTTKPVEMPAVDIPIWRAEAMRQPSKSKLMRAISEKYSAPKNDVGAMLYAIFDDFTMDDLIYIWKWDMERAGVGISDERIDILLVHLQSCVANNS</sequence>
<organism evidence="1 2">
    <name type="scientific">Jeongeupia naejangsanensis</name>
    <dbReference type="NCBI Taxonomy" id="613195"/>
    <lineage>
        <taxon>Bacteria</taxon>
        <taxon>Pseudomonadati</taxon>
        <taxon>Pseudomonadota</taxon>
        <taxon>Betaproteobacteria</taxon>
        <taxon>Neisseriales</taxon>
        <taxon>Chitinibacteraceae</taxon>
        <taxon>Jeongeupia</taxon>
    </lineage>
</organism>
<dbReference type="RefSeq" id="WP_203538162.1">
    <property type="nucleotide sequence ID" value="NZ_JAESND010000004.1"/>
</dbReference>
<keyword evidence="2" id="KW-1185">Reference proteome</keyword>
<evidence type="ECO:0000313" key="1">
    <source>
        <dbReference type="EMBL" id="MBM3116080.1"/>
    </source>
</evidence>
<evidence type="ECO:0000313" key="2">
    <source>
        <dbReference type="Proteomes" id="UP000809431"/>
    </source>
</evidence>
<reference evidence="1 2" key="1">
    <citation type="submission" date="2021-01" db="EMBL/GenBank/DDBJ databases">
        <title>Draft Genome Sequence and Polyhydroxyalkanoate Biosynthetic Potential of Jeongeupia naejangsanensis Type Strain DSM 24253.</title>
        <authorList>
            <person name="Turrini P."/>
            <person name="Artuso I."/>
            <person name="Lugli G.A."/>
            <person name="Frangipani E."/>
            <person name="Ventura M."/>
            <person name="Visca P."/>
        </authorList>
    </citation>
    <scope>NUCLEOTIDE SEQUENCE [LARGE SCALE GENOMIC DNA]</scope>
    <source>
        <strain evidence="1 2">DSM 24253</strain>
    </source>
</reference>
<dbReference type="Proteomes" id="UP000809431">
    <property type="component" value="Unassembled WGS sequence"/>
</dbReference>
<gene>
    <name evidence="1" type="ORF">JMJ54_09560</name>
</gene>
<dbReference type="EMBL" id="JAESND010000004">
    <property type="protein sequence ID" value="MBM3116080.1"/>
    <property type="molecule type" value="Genomic_DNA"/>
</dbReference>
<protein>
    <submittedName>
        <fullName evidence="1">Uncharacterized protein</fullName>
    </submittedName>
</protein>
<proteinExistence type="predicted"/>
<comment type="caution">
    <text evidence="1">The sequence shown here is derived from an EMBL/GenBank/DDBJ whole genome shotgun (WGS) entry which is preliminary data.</text>
</comment>
<name>A0ABS2BKX0_9NEIS</name>